<sequence>MWALRTTRLQGSKALSSALLDAIGHAAARIRSYYIGGTPRLQGPTDTSREWRRMG</sequence>
<evidence type="ECO:0000313" key="1">
    <source>
        <dbReference type="EMBL" id="GAW26373.1"/>
    </source>
</evidence>
<proteinExistence type="predicted"/>
<gene>
    <name evidence="1" type="ORF">SAMD00023353_2901040</name>
</gene>
<dbReference type="AlphaFoldDB" id="A0A1S8A8J4"/>
<dbReference type="Proteomes" id="UP000054516">
    <property type="component" value="Unassembled WGS sequence"/>
</dbReference>
<keyword evidence="2" id="KW-1185">Reference proteome</keyword>
<reference evidence="1" key="1">
    <citation type="submission" date="2016-03" db="EMBL/GenBank/DDBJ databases">
        <title>Draft genome sequence of Rosellinia necatrix.</title>
        <authorList>
            <person name="Kanematsu S."/>
        </authorList>
    </citation>
    <scope>NUCLEOTIDE SEQUENCE [LARGE SCALE GENOMIC DNA]</scope>
    <source>
        <strain evidence="1">W97</strain>
    </source>
</reference>
<name>A0A1S8A8J4_ROSNE</name>
<accession>A0A1S8A8J4</accession>
<organism evidence="1">
    <name type="scientific">Rosellinia necatrix</name>
    <name type="common">White root-rot fungus</name>
    <dbReference type="NCBI Taxonomy" id="77044"/>
    <lineage>
        <taxon>Eukaryota</taxon>
        <taxon>Fungi</taxon>
        <taxon>Dikarya</taxon>
        <taxon>Ascomycota</taxon>
        <taxon>Pezizomycotina</taxon>
        <taxon>Sordariomycetes</taxon>
        <taxon>Xylariomycetidae</taxon>
        <taxon>Xylariales</taxon>
        <taxon>Xylariaceae</taxon>
        <taxon>Rosellinia</taxon>
    </lineage>
</organism>
<protein>
    <submittedName>
        <fullName evidence="1">Uncharacterized protein</fullName>
    </submittedName>
</protein>
<dbReference type="EMBL" id="DF977474">
    <property type="protein sequence ID" value="GAW26373.1"/>
    <property type="molecule type" value="Genomic_DNA"/>
</dbReference>
<evidence type="ECO:0000313" key="2">
    <source>
        <dbReference type="Proteomes" id="UP000054516"/>
    </source>
</evidence>